<dbReference type="PANTHER" id="PTHR42080">
    <property type="entry name" value="SRR1 DOMAIN-CONTAINING PROTEIN"/>
    <property type="match status" value="1"/>
</dbReference>
<proteinExistence type="predicted"/>
<dbReference type="EMBL" id="JAHCVI010000001">
    <property type="protein sequence ID" value="KAG7291197.1"/>
    <property type="molecule type" value="Genomic_DNA"/>
</dbReference>
<reference evidence="2" key="1">
    <citation type="submission" date="2023-02" db="EMBL/GenBank/DDBJ databases">
        <authorList>
            <person name="Palmer J.M."/>
        </authorList>
    </citation>
    <scope>NUCLEOTIDE SEQUENCE</scope>
    <source>
        <strain evidence="2">FW57</strain>
    </source>
</reference>
<comment type="caution">
    <text evidence="2">The sequence shown here is derived from an EMBL/GenBank/DDBJ whole genome shotgun (WGS) entry which is preliminary data.</text>
</comment>
<evidence type="ECO:0000259" key="1">
    <source>
        <dbReference type="Pfam" id="PF07985"/>
    </source>
</evidence>
<dbReference type="Pfam" id="PF07985">
    <property type="entry name" value="SRR1"/>
    <property type="match status" value="1"/>
</dbReference>
<accession>A0AAD4I0L7</accession>
<protein>
    <recommendedName>
        <fullName evidence="1">SRR1-like domain-containing protein</fullName>
    </recommendedName>
</protein>
<evidence type="ECO:0000313" key="3">
    <source>
        <dbReference type="Proteomes" id="UP001197093"/>
    </source>
</evidence>
<dbReference type="InterPro" id="IPR012942">
    <property type="entry name" value="SRR1-like"/>
</dbReference>
<keyword evidence="3" id="KW-1185">Reference proteome</keyword>
<dbReference type="AlphaFoldDB" id="A0AAD4I0L7"/>
<sequence length="214" mass="23699">MYRTVQDLLPPEGAQCYSVCRAYLPVEVVHSTEVRNAHTNEVVDLWPTADHVTVKSRFEQAKCSLVATEHFARIKSSLGSIVIPLGIDKIVAFGCSTISSLKDDSVVSSMAQHSLALMIRDFLVDLYGEHSRTIQCYPENPFYAPIDNLVLSEAGFTIIDDLRAFLEVDETSVVIAMDPDIPVRQIVADTARPAMMVWNKVRVSEPFGTTILGI</sequence>
<name>A0AAD4I0L7_9PEZI</name>
<feature type="domain" description="SRR1-like" evidence="1">
    <location>
        <begin position="86"/>
        <end position="202"/>
    </location>
</feature>
<gene>
    <name evidence="2" type="ORF">NEMBOFW57_001209</name>
</gene>
<dbReference type="PANTHER" id="PTHR42080:SF3">
    <property type="entry name" value="SRR1-LIKE DOMAIN-CONTAINING PROTEIN"/>
    <property type="match status" value="1"/>
</dbReference>
<evidence type="ECO:0000313" key="2">
    <source>
        <dbReference type="EMBL" id="KAG7291197.1"/>
    </source>
</evidence>
<dbReference type="Proteomes" id="UP001197093">
    <property type="component" value="Unassembled WGS sequence"/>
</dbReference>
<organism evidence="2 3">
    <name type="scientific">Staphylotrichum longicolle</name>
    <dbReference type="NCBI Taxonomy" id="669026"/>
    <lineage>
        <taxon>Eukaryota</taxon>
        <taxon>Fungi</taxon>
        <taxon>Dikarya</taxon>
        <taxon>Ascomycota</taxon>
        <taxon>Pezizomycotina</taxon>
        <taxon>Sordariomycetes</taxon>
        <taxon>Sordariomycetidae</taxon>
        <taxon>Sordariales</taxon>
        <taxon>Chaetomiaceae</taxon>
        <taxon>Staphylotrichum</taxon>
    </lineage>
</organism>